<name>A0A927GD33_9BACT</name>
<accession>A0A927GD33</accession>
<dbReference type="RefSeq" id="WP_191038779.1">
    <property type="nucleotide sequence ID" value="NZ_JACXAA010000003.1"/>
</dbReference>
<evidence type="ECO:0000256" key="2">
    <source>
        <dbReference type="SAM" id="SignalP"/>
    </source>
</evidence>
<organism evidence="3 4">
    <name type="scientific">Spirosoma validum</name>
    <dbReference type="NCBI Taxonomy" id="2771355"/>
    <lineage>
        <taxon>Bacteria</taxon>
        <taxon>Pseudomonadati</taxon>
        <taxon>Bacteroidota</taxon>
        <taxon>Cytophagia</taxon>
        <taxon>Cytophagales</taxon>
        <taxon>Cytophagaceae</taxon>
        <taxon>Spirosoma</taxon>
    </lineage>
</organism>
<feature type="compositionally biased region" description="Basic residues" evidence="1">
    <location>
        <begin position="120"/>
        <end position="131"/>
    </location>
</feature>
<evidence type="ECO:0008006" key="5">
    <source>
        <dbReference type="Google" id="ProtNLM"/>
    </source>
</evidence>
<proteinExistence type="predicted"/>
<keyword evidence="2" id="KW-0732">Signal</keyword>
<evidence type="ECO:0000256" key="1">
    <source>
        <dbReference type="SAM" id="MobiDB-lite"/>
    </source>
</evidence>
<reference evidence="3" key="1">
    <citation type="submission" date="2020-09" db="EMBL/GenBank/DDBJ databases">
        <authorList>
            <person name="Kim M.K."/>
        </authorList>
    </citation>
    <scope>NUCLEOTIDE SEQUENCE</scope>
    <source>
        <strain evidence="3">BT704</strain>
    </source>
</reference>
<keyword evidence="4" id="KW-1185">Reference proteome</keyword>
<sequence length="131" mass="13650">MKRIIFLGLAALSGTTALAQNSVVINQQGGPHEVSVIQQGASNTSVINQASARPSNHVSVVQSGSGNVATINQGNADTNTTDSQNSVNATQSGEGETIINQTKDGNSISVYQSSGNVTDRKKKVDRKKPKE</sequence>
<gene>
    <name evidence="3" type="ORF">IC230_09625</name>
</gene>
<dbReference type="AlphaFoldDB" id="A0A927GD33"/>
<comment type="caution">
    <text evidence="3">The sequence shown here is derived from an EMBL/GenBank/DDBJ whole genome shotgun (WGS) entry which is preliminary data.</text>
</comment>
<evidence type="ECO:0000313" key="4">
    <source>
        <dbReference type="Proteomes" id="UP000653797"/>
    </source>
</evidence>
<feature type="signal peptide" evidence="2">
    <location>
        <begin position="1"/>
        <end position="19"/>
    </location>
</feature>
<dbReference type="EMBL" id="JACXAA010000003">
    <property type="protein sequence ID" value="MBD2753145.1"/>
    <property type="molecule type" value="Genomic_DNA"/>
</dbReference>
<feature type="region of interest" description="Disordered" evidence="1">
    <location>
        <begin position="70"/>
        <end position="131"/>
    </location>
</feature>
<evidence type="ECO:0000313" key="3">
    <source>
        <dbReference type="EMBL" id="MBD2753145.1"/>
    </source>
</evidence>
<protein>
    <recommendedName>
        <fullName evidence="5">Curlin associated repeat-containing protein</fullName>
    </recommendedName>
</protein>
<feature type="compositionally biased region" description="Polar residues" evidence="1">
    <location>
        <begin position="70"/>
        <end position="117"/>
    </location>
</feature>
<feature type="chain" id="PRO_5036921205" description="Curlin associated repeat-containing protein" evidence="2">
    <location>
        <begin position="20"/>
        <end position="131"/>
    </location>
</feature>
<dbReference type="Proteomes" id="UP000653797">
    <property type="component" value="Unassembled WGS sequence"/>
</dbReference>